<evidence type="ECO:0000256" key="3">
    <source>
        <dbReference type="ARBA" id="ARBA00022801"/>
    </source>
</evidence>
<evidence type="ECO:0000256" key="4">
    <source>
        <dbReference type="ARBA" id="ARBA00022912"/>
    </source>
</evidence>
<evidence type="ECO:0000259" key="6">
    <source>
        <dbReference type="PROSITE" id="PS50056"/>
    </source>
</evidence>
<evidence type="ECO:0000256" key="2">
    <source>
        <dbReference type="ARBA" id="ARBA00013064"/>
    </source>
</evidence>
<dbReference type="CDD" id="cd14498">
    <property type="entry name" value="DSP"/>
    <property type="match status" value="1"/>
</dbReference>
<dbReference type="Pfam" id="PF00782">
    <property type="entry name" value="DSPc"/>
    <property type="match status" value="1"/>
</dbReference>
<evidence type="ECO:0000313" key="8">
    <source>
        <dbReference type="Proteomes" id="UP000823046"/>
    </source>
</evidence>
<organism evidence="7 8">
    <name type="scientific">Cardiosporidium cionae</name>
    <dbReference type="NCBI Taxonomy" id="476202"/>
    <lineage>
        <taxon>Eukaryota</taxon>
        <taxon>Sar</taxon>
        <taxon>Alveolata</taxon>
        <taxon>Apicomplexa</taxon>
        <taxon>Aconoidasida</taxon>
        <taxon>Nephromycida</taxon>
        <taxon>Cardiosporidium</taxon>
    </lineage>
</organism>
<dbReference type="PANTHER" id="PTHR10159">
    <property type="entry name" value="DUAL SPECIFICITY PROTEIN PHOSPHATASE"/>
    <property type="match status" value="1"/>
</dbReference>
<name>A0ABQ7J636_9APIC</name>
<dbReference type="PROSITE" id="PS00383">
    <property type="entry name" value="TYR_PHOSPHATASE_1"/>
    <property type="match status" value="1"/>
</dbReference>
<dbReference type="EMBL" id="JADAQX010000756">
    <property type="protein sequence ID" value="KAF8819441.1"/>
    <property type="molecule type" value="Genomic_DNA"/>
</dbReference>
<keyword evidence="3" id="KW-0378">Hydrolase</keyword>
<dbReference type="Proteomes" id="UP000823046">
    <property type="component" value="Unassembled WGS sequence"/>
</dbReference>
<dbReference type="EC" id="3.1.3.48" evidence="2"/>
<dbReference type="InterPro" id="IPR016130">
    <property type="entry name" value="Tyr_Pase_AS"/>
</dbReference>
<proteinExistence type="inferred from homology"/>
<dbReference type="PROSITE" id="PS50056">
    <property type="entry name" value="TYR_PHOSPHATASE_2"/>
    <property type="match status" value="1"/>
</dbReference>
<dbReference type="Gene3D" id="3.90.190.10">
    <property type="entry name" value="Protein tyrosine phosphatase superfamily"/>
    <property type="match status" value="1"/>
</dbReference>
<feature type="domain" description="Tyrosine specific protein phosphatases" evidence="6">
    <location>
        <begin position="65"/>
        <end position="125"/>
    </location>
</feature>
<keyword evidence="4" id="KW-0904">Protein phosphatase</keyword>
<evidence type="ECO:0000259" key="5">
    <source>
        <dbReference type="PROSITE" id="PS50054"/>
    </source>
</evidence>
<dbReference type="InterPro" id="IPR020422">
    <property type="entry name" value="TYR_PHOSPHATASE_DUAL_dom"/>
</dbReference>
<accession>A0ABQ7J636</accession>
<dbReference type="InterPro" id="IPR029021">
    <property type="entry name" value="Prot-tyrosine_phosphatase-like"/>
</dbReference>
<dbReference type="SMART" id="SM00195">
    <property type="entry name" value="DSPc"/>
    <property type="match status" value="1"/>
</dbReference>
<dbReference type="InterPro" id="IPR000340">
    <property type="entry name" value="Dual-sp_phosphatase_cat-dom"/>
</dbReference>
<evidence type="ECO:0000256" key="1">
    <source>
        <dbReference type="ARBA" id="ARBA00008601"/>
    </source>
</evidence>
<protein>
    <recommendedName>
        <fullName evidence="2">protein-tyrosine-phosphatase</fullName>
        <ecNumber evidence="2">3.1.3.48</ecNumber>
    </recommendedName>
</protein>
<comment type="similarity">
    <text evidence="1">Belongs to the protein-tyrosine phosphatase family. Non-receptor class dual specificity subfamily.</text>
</comment>
<dbReference type="InterPro" id="IPR000387">
    <property type="entry name" value="Tyr_Pase_dom"/>
</dbReference>
<dbReference type="PANTHER" id="PTHR10159:SF519">
    <property type="entry name" value="DUAL SPECIFICITY PROTEIN PHOSPHATASE MPK3"/>
    <property type="match status" value="1"/>
</dbReference>
<evidence type="ECO:0000313" key="7">
    <source>
        <dbReference type="EMBL" id="KAF8819441.1"/>
    </source>
</evidence>
<comment type="caution">
    <text evidence="7">The sequence shown here is derived from an EMBL/GenBank/DDBJ whole genome shotgun (WGS) entry which is preliminary data.</text>
</comment>
<keyword evidence="8" id="KW-1185">Reference proteome</keyword>
<gene>
    <name evidence="7" type="ORF">IE077_001028</name>
</gene>
<reference evidence="7 8" key="1">
    <citation type="journal article" date="2020" name="bioRxiv">
        <title>Metabolic contributions of an alphaproteobacterial endosymbiont in the apicomplexan Cardiosporidium cionae.</title>
        <authorList>
            <person name="Hunter E.S."/>
            <person name="Paight C.J."/>
            <person name="Lane C.E."/>
        </authorList>
    </citation>
    <scope>NUCLEOTIDE SEQUENCE [LARGE SCALE GENOMIC DNA]</scope>
    <source>
        <strain evidence="7">ESH_2018</strain>
    </source>
</reference>
<sequence>MNEILPFLYLGNKKDADNLNSLRMHGIRAIVMCCTVFERANFASMNEFEYYRVEVEDTSREPIHLYFVEACEFIDSFISMKEGVLVHCRAGVSRSAAIVLSYLIGKKKLRLRESFFHLLSKRHSVCPNIGFMEQLCNFEFEVLGDVSVDMFKYSDWYTSAAEFRAAVPDLEP</sequence>
<dbReference type="SUPFAM" id="SSF52799">
    <property type="entry name" value="(Phosphotyrosine protein) phosphatases II"/>
    <property type="match status" value="1"/>
</dbReference>
<feature type="domain" description="Tyrosine-protein phosphatase" evidence="5">
    <location>
        <begin position="1"/>
        <end position="144"/>
    </location>
</feature>
<dbReference type="PROSITE" id="PS50054">
    <property type="entry name" value="TYR_PHOSPHATASE_DUAL"/>
    <property type="match status" value="1"/>
</dbReference>